<proteinExistence type="predicted"/>
<dbReference type="Proteomes" id="UP000324222">
    <property type="component" value="Unassembled WGS sequence"/>
</dbReference>
<feature type="region of interest" description="Disordered" evidence="1">
    <location>
        <begin position="1"/>
        <end position="79"/>
    </location>
</feature>
<keyword evidence="3" id="KW-1185">Reference proteome</keyword>
<protein>
    <submittedName>
        <fullName evidence="2">Uncharacterized protein</fullName>
    </submittedName>
</protein>
<accession>A0A5B7IUY8</accession>
<name>A0A5B7IUY8_PORTR</name>
<evidence type="ECO:0000313" key="3">
    <source>
        <dbReference type="Proteomes" id="UP000324222"/>
    </source>
</evidence>
<dbReference type="AlphaFoldDB" id="A0A5B7IUY8"/>
<dbReference type="EMBL" id="VSRR010068589">
    <property type="protein sequence ID" value="MPC85486.1"/>
    <property type="molecule type" value="Genomic_DNA"/>
</dbReference>
<gene>
    <name evidence="2" type="ORF">E2C01_080264</name>
</gene>
<evidence type="ECO:0000313" key="2">
    <source>
        <dbReference type="EMBL" id="MPC85486.1"/>
    </source>
</evidence>
<feature type="compositionally biased region" description="Basic and acidic residues" evidence="1">
    <location>
        <begin position="20"/>
        <end position="35"/>
    </location>
</feature>
<comment type="caution">
    <text evidence="2">The sequence shown here is derived from an EMBL/GenBank/DDBJ whole genome shotgun (WGS) entry which is preliminary data.</text>
</comment>
<reference evidence="2 3" key="1">
    <citation type="submission" date="2019-05" db="EMBL/GenBank/DDBJ databases">
        <title>Another draft genome of Portunus trituberculatus and its Hox gene families provides insights of decapod evolution.</title>
        <authorList>
            <person name="Jeong J.-H."/>
            <person name="Song I."/>
            <person name="Kim S."/>
            <person name="Choi T."/>
            <person name="Kim D."/>
            <person name="Ryu S."/>
            <person name="Kim W."/>
        </authorList>
    </citation>
    <scope>NUCLEOTIDE SEQUENCE [LARGE SCALE GENOMIC DNA]</scope>
    <source>
        <tissue evidence="2">Muscle</tissue>
    </source>
</reference>
<sequence>MQRRGISKYSPKLPLFLPQKLERRDESQDRRRDGTRSSVHPGGRRGCPLEDLRGQSVQEDTTLGYYQGRPHAVPGRAHR</sequence>
<organism evidence="2 3">
    <name type="scientific">Portunus trituberculatus</name>
    <name type="common">Swimming crab</name>
    <name type="synonym">Neptunus trituberculatus</name>
    <dbReference type="NCBI Taxonomy" id="210409"/>
    <lineage>
        <taxon>Eukaryota</taxon>
        <taxon>Metazoa</taxon>
        <taxon>Ecdysozoa</taxon>
        <taxon>Arthropoda</taxon>
        <taxon>Crustacea</taxon>
        <taxon>Multicrustacea</taxon>
        <taxon>Malacostraca</taxon>
        <taxon>Eumalacostraca</taxon>
        <taxon>Eucarida</taxon>
        <taxon>Decapoda</taxon>
        <taxon>Pleocyemata</taxon>
        <taxon>Brachyura</taxon>
        <taxon>Eubrachyura</taxon>
        <taxon>Portunoidea</taxon>
        <taxon>Portunidae</taxon>
        <taxon>Portuninae</taxon>
        <taxon>Portunus</taxon>
    </lineage>
</organism>
<evidence type="ECO:0000256" key="1">
    <source>
        <dbReference type="SAM" id="MobiDB-lite"/>
    </source>
</evidence>